<protein>
    <recommendedName>
        <fullName evidence="10">Chitin-binding type-1 domain-containing protein</fullName>
    </recommendedName>
</protein>
<evidence type="ECO:0000256" key="7">
    <source>
        <dbReference type="PIRSR" id="PIRSR001060-2"/>
    </source>
</evidence>
<name>A0ABD3HCJ0_9MARC</name>
<evidence type="ECO:0000256" key="2">
    <source>
        <dbReference type="ARBA" id="ARBA00022669"/>
    </source>
</evidence>
<comment type="caution">
    <text evidence="11">The sequence shown here is derived from an EMBL/GenBank/DDBJ whole genome shotgun (WGS) entry which is preliminary data.</text>
</comment>
<evidence type="ECO:0000259" key="10">
    <source>
        <dbReference type="PROSITE" id="PS50941"/>
    </source>
</evidence>
<dbReference type="PANTHER" id="PTHR22595:SF79">
    <property type="entry name" value="CHITINASE 12"/>
    <property type="match status" value="1"/>
</dbReference>
<dbReference type="AlphaFoldDB" id="A0ABD3HCJ0"/>
<feature type="disulfide bond" evidence="7 8">
    <location>
        <begin position="59"/>
        <end position="63"/>
    </location>
</feature>
<dbReference type="SUPFAM" id="SSF53955">
    <property type="entry name" value="Lysozyme-like"/>
    <property type="match status" value="1"/>
</dbReference>
<dbReference type="Gene3D" id="3.30.20.10">
    <property type="entry name" value="Endochitinase, domain 2"/>
    <property type="match status" value="1"/>
</dbReference>
<comment type="similarity">
    <text evidence="1">Belongs to the glycosyl hydrolase 19 family. Chitinase class I subfamily.</text>
</comment>
<dbReference type="GO" id="GO:0008061">
    <property type="term" value="F:chitin binding"/>
    <property type="evidence" value="ECO:0007669"/>
    <property type="project" value="UniProtKB-UniRule"/>
</dbReference>
<dbReference type="PANTHER" id="PTHR22595">
    <property type="entry name" value="CHITINASE-RELATED"/>
    <property type="match status" value="1"/>
</dbReference>
<feature type="disulfide bond" evidence="7 8">
    <location>
        <begin position="27"/>
        <end position="42"/>
    </location>
</feature>
<dbReference type="PIRSF" id="PIRSF001060">
    <property type="entry name" value="Endochitinase"/>
    <property type="match status" value="1"/>
</dbReference>
<dbReference type="InterPro" id="IPR016283">
    <property type="entry name" value="Glyco_hydro_19"/>
</dbReference>
<dbReference type="EMBL" id="JBJQOH010000004">
    <property type="protein sequence ID" value="KAL3687064.1"/>
    <property type="molecule type" value="Genomic_DNA"/>
</dbReference>
<dbReference type="CDD" id="cd00035">
    <property type="entry name" value="ChtBD1"/>
    <property type="match status" value="1"/>
</dbReference>
<dbReference type="FunFam" id="3.30.20.10:FF:000001">
    <property type="entry name" value="Endochitinase (Chitinase)"/>
    <property type="match status" value="1"/>
</dbReference>
<dbReference type="FunFam" id="3.30.60.10:FF:000001">
    <property type="entry name" value="Basic endochitinase"/>
    <property type="match status" value="1"/>
</dbReference>
<feature type="signal peptide" evidence="9">
    <location>
        <begin position="1"/>
        <end position="24"/>
    </location>
</feature>
<evidence type="ECO:0000256" key="5">
    <source>
        <dbReference type="ARBA" id="ARBA00023157"/>
    </source>
</evidence>
<feature type="disulfide bond" evidence="7">
    <location>
        <begin position="144"/>
        <end position="153"/>
    </location>
</feature>
<gene>
    <name evidence="11" type="ORF">R1sor_013373</name>
</gene>
<evidence type="ECO:0000256" key="4">
    <source>
        <dbReference type="ARBA" id="ARBA00022821"/>
    </source>
</evidence>
<dbReference type="PRINTS" id="PR00451">
    <property type="entry name" value="CHITINBINDNG"/>
</dbReference>
<dbReference type="Pfam" id="PF00187">
    <property type="entry name" value="Chitin_bind_1"/>
    <property type="match status" value="1"/>
</dbReference>
<accession>A0ABD3HCJ0</accession>
<keyword evidence="2 8" id="KW-0147">Chitin-binding</keyword>
<feature type="disulfide bond" evidence="7 8">
    <location>
        <begin position="36"/>
        <end position="48"/>
    </location>
</feature>
<dbReference type="PROSITE" id="PS50941">
    <property type="entry name" value="CHIT_BIND_I_2"/>
    <property type="match status" value="1"/>
</dbReference>
<dbReference type="InterPro" id="IPR001002">
    <property type="entry name" value="Chitin-bd_1"/>
</dbReference>
<dbReference type="Pfam" id="PF00182">
    <property type="entry name" value="Glyco_hydro_19"/>
    <property type="match status" value="1"/>
</dbReference>
<dbReference type="Gene3D" id="3.30.60.10">
    <property type="entry name" value="Endochitinase-like"/>
    <property type="match status" value="1"/>
</dbReference>
<evidence type="ECO:0000256" key="3">
    <source>
        <dbReference type="ARBA" id="ARBA00022729"/>
    </source>
</evidence>
<keyword evidence="4" id="KW-0611">Plant defense</keyword>
<feature type="chain" id="PRO_5044803990" description="Chitin-binding type-1 domain-containing protein" evidence="9">
    <location>
        <begin position="25"/>
        <end position="290"/>
    </location>
</feature>
<dbReference type="Gene3D" id="1.10.530.10">
    <property type="match status" value="1"/>
</dbReference>
<evidence type="ECO:0000256" key="9">
    <source>
        <dbReference type="SAM" id="SignalP"/>
    </source>
</evidence>
<organism evidence="11 12">
    <name type="scientific">Riccia sorocarpa</name>
    <dbReference type="NCBI Taxonomy" id="122646"/>
    <lineage>
        <taxon>Eukaryota</taxon>
        <taxon>Viridiplantae</taxon>
        <taxon>Streptophyta</taxon>
        <taxon>Embryophyta</taxon>
        <taxon>Marchantiophyta</taxon>
        <taxon>Marchantiopsida</taxon>
        <taxon>Marchantiidae</taxon>
        <taxon>Marchantiales</taxon>
        <taxon>Ricciaceae</taxon>
        <taxon>Riccia</taxon>
    </lineage>
</organism>
<sequence>MTSSDMKLIFILLVLVCTQHLAVAQQCGSQAHFALCPDNLCCSQYGWCGATDQYCGAGCQSQCVQSKGIASLVDETTFNSLFPNRNEIYTYANFVKAAKSYPQIGTEGSQQQRLREIAAFAAHVQQETAGLYYTREIDQSNSYCDPNNKQYPCAAGQKYFGRGPLQLSWNYNYGAARDSGIGADILANPDIVAQDGVISFRASFWFWTRTDFSIPSIHNVMAGKWTPSQSDINAKRKPGFGQTINIINGGQECGRETTGAKNRIQYYKDFCNRLGVDPGSNLDCASAAPY</sequence>
<proteinExistence type="inferred from homology"/>
<keyword evidence="3 9" id="KW-0732">Signal</keyword>
<feature type="disulfide bond" evidence="7 8">
    <location>
        <begin position="41"/>
        <end position="55"/>
    </location>
</feature>
<evidence type="ECO:0000256" key="8">
    <source>
        <dbReference type="PROSITE-ProRule" id="PRU00261"/>
    </source>
</evidence>
<dbReference type="SMART" id="SM00270">
    <property type="entry name" value="ChtBD1"/>
    <property type="match status" value="1"/>
</dbReference>
<reference evidence="11 12" key="1">
    <citation type="submission" date="2024-09" db="EMBL/GenBank/DDBJ databases">
        <title>Chromosome-scale assembly of Riccia sorocarpa.</title>
        <authorList>
            <person name="Paukszto L."/>
        </authorList>
    </citation>
    <scope>NUCLEOTIDE SEQUENCE [LARGE SCALE GENOMIC DNA]</scope>
    <source>
        <strain evidence="11">LP-2024</strain>
        <tissue evidence="11">Aerial parts of the thallus</tissue>
    </source>
</reference>
<feature type="disulfide bond" evidence="7">
    <location>
        <begin position="253"/>
        <end position="284"/>
    </location>
</feature>
<dbReference type="SUPFAM" id="SSF57016">
    <property type="entry name" value="Plant lectins/antimicrobial peptides"/>
    <property type="match status" value="1"/>
</dbReference>
<evidence type="ECO:0000256" key="1">
    <source>
        <dbReference type="ARBA" id="ARBA00009373"/>
    </source>
</evidence>
<keyword evidence="12" id="KW-1185">Reference proteome</keyword>
<feature type="domain" description="Chitin-binding type-1" evidence="10">
    <location>
        <begin position="24"/>
        <end position="65"/>
    </location>
</feature>
<evidence type="ECO:0000313" key="11">
    <source>
        <dbReference type="EMBL" id="KAL3687064.1"/>
    </source>
</evidence>
<dbReference type="InterPro" id="IPR036861">
    <property type="entry name" value="Endochitinase-like_sf"/>
</dbReference>
<feature type="active site" description="Proton donor" evidence="6">
    <location>
        <position position="127"/>
    </location>
</feature>
<dbReference type="InterPro" id="IPR018371">
    <property type="entry name" value="Chitin-binding_1_CS"/>
</dbReference>
<dbReference type="GO" id="GO:0050832">
    <property type="term" value="P:defense response to fungus"/>
    <property type="evidence" value="ECO:0007669"/>
    <property type="project" value="UniProtKB-ARBA"/>
</dbReference>
<evidence type="ECO:0000313" key="12">
    <source>
        <dbReference type="Proteomes" id="UP001633002"/>
    </source>
</evidence>
<dbReference type="InterPro" id="IPR023346">
    <property type="entry name" value="Lysozyme-like_dom_sf"/>
</dbReference>
<keyword evidence="5 7" id="KW-1015">Disulfide bond</keyword>
<evidence type="ECO:0000256" key="6">
    <source>
        <dbReference type="PIRSR" id="PIRSR001060-1"/>
    </source>
</evidence>
<dbReference type="Proteomes" id="UP001633002">
    <property type="component" value="Unassembled WGS sequence"/>
</dbReference>
<dbReference type="InterPro" id="IPR000726">
    <property type="entry name" value="Glyco_hydro_19_cat"/>
</dbReference>
<dbReference type="PROSITE" id="PS00026">
    <property type="entry name" value="CHIT_BIND_I_1"/>
    <property type="match status" value="1"/>
</dbReference>
<dbReference type="CDD" id="cd00325">
    <property type="entry name" value="chitinase_GH19"/>
    <property type="match status" value="1"/>
</dbReference>